<dbReference type="Proteomes" id="UP001165685">
    <property type="component" value="Unassembled WGS sequence"/>
</dbReference>
<accession>A0ABT4TUD0</accession>
<keyword evidence="2" id="KW-1185">Reference proteome</keyword>
<organism evidence="1 2">
    <name type="scientific">Nocardiopsis suaedae</name>
    <dbReference type="NCBI Taxonomy" id="3018444"/>
    <lineage>
        <taxon>Bacteria</taxon>
        <taxon>Bacillati</taxon>
        <taxon>Actinomycetota</taxon>
        <taxon>Actinomycetes</taxon>
        <taxon>Streptosporangiales</taxon>
        <taxon>Nocardiopsidaceae</taxon>
        <taxon>Nocardiopsis</taxon>
    </lineage>
</organism>
<reference evidence="1" key="1">
    <citation type="submission" date="2023-01" db="EMBL/GenBank/DDBJ databases">
        <title>Draft genome sequence of Nocardiopsis sp. LSu2-4 isolated from halophytes.</title>
        <authorList>
            <person name="Duangmal K."/>
            <person name="Chantavorakit T."/>
        </authorList>
    </citation>
    <scope>NUCLEOTIDE SEQUENCE</scope>
    <source>
        <strain evidence="1">LSu2-4</strain>
    </source>
</reference>
<protein>
    <submittedName>
        <fullName evidence="1">Uncharacterized protein</fullName>
    </submittedName>
</protein>
<dbReference type="RefSeq" id="WP_270680916.1">
    <property type="nucleotide sequence ID" value="NZ_JAQFWP010000079.1"/>
</dbReference>
<proteinExistence type="predicted"/>
<evidence type="ECO:0000313" key="1">
    <source>
        <dbReference type="EMBL" id="MDA2808319.1"/>
    </source>
</evidence>
<comment type="caution">
    <text evidence="1">The sequence shown here is derived from an EMBL/GenBank/DDBJ whole genome shotgun (WGS) entry which is preliminary data.</text>
</comment>
<gene>
    <name evidence="1" type="ORF">O4U47_27675</name>
</gene>
<evidence type="ECO:0000313" key="2">
    <source>
        <dbReference type="Proteomes" id="UP001165685"/>
    </source>
</evidence>
<dbReference type="EMBL" id="JAQFWP010000079">
    <property type="protein sequence ID" value="MDA2808319.1"/>
    <property type="molecule type" value="Genomic_DNA"/>
</dbReference>
<sequence length="49" mass="4842">MADFVFVGVAAAFFTLCVAYVRGCDRIIAAGGDADADASADASAGVSPE</sequence>
<name>A0ABT4TUD0_9ACTN</name>